<dbReference type="GO" id="GO:0016020">
    <property type="term" value="C:membrane"/>
    <property type="evidence" value="ECO:0007669"/>
    <property type="project" value="InterPro"/>
</dbReference>
<dbReference type="PANTHER" id="PTHR33219:SF14">
    <property type="entry name" value="PROTEIN COFACTOR ASSEMBLY OF COMPLEX C SUBUNIT B CCB3, CHLOROPLASTIC-RELATED"/>
    <property type="match status" value="1"/>
</dbReference>
<name>A0A166FTT5_DAUCS</name>
<comment type="caution">
    <text evidence="2">The sequence shown here is derived from an EMBL/GenBank/DDBJ whole genome shotgun (WGS) entry which is preliminary data.</text>
</comment>
<dbReference type="Gramene" id="KZN08167">
    <property type="protein sequence ID" value="KZN08167"/>
    <property type="gene ID" value="DCAR_001232"/>
</dbReference>
<reference evidence="2" key="1">
    <citation type="journal article" date="2016" name="Nat. Genet.">
        <title>A high-quality carrot genome assembly provides new insights into carotenoid accumulation and asterid genome evolution.</title>
        <authorList>
            <person name="Iorizzo M."/>
            <person name="Ellison S."/>
            <person name="Senalik D."/>
            <person name="Zeng P."/>
            <person name="Satapoomin P."/>
            <person name="Huang J."/>
            <person name="Bowman M."/>
            <person name="Iovene M."/>
            <person name="Sanseverino W."/>
            <person name="Cavagnaro P."/>
            <person name="Yildiz M."/>
            <person name="Macko-Podgorni A."/>
            <person name="Moranska E."/>
            <person name="Grzebelus E."/>
            <person name="Grzebelus D."/>
            <person name="Ashrafi H."/>
            <person name="Zheng Z."/>
            <person name="Cheng S."/>
            <person name="Spooner D."/>
            <person name="Van Deynze A."/>
            <person name="Simon P."/>
        </authorList>
    </citation>
    <scope>NUCLEOTIDE SEQUENCE [LARGE SCALE GENOMIC DNA]</scope>
    <source>
        <tissue evidence="2">Leaf</tissue>
    </source>
</reference>
<organism evidence="2">
    <name type="scientific">Daucus carota subsp. sativus</name>
    <name type="common">Carrot</name>
    <dbReference type="NCBI Taxonomy" id="79200"/>
    <lineage>
        <taxon>Eukaryota</taxon>
        <taxon>Viridiplantae</taxon>
        <taxon>Streptophyta</taxon>
        <taxon>Embryophyta</taxon>
        <taxon>Tracheophyta</taxon>
        <taxon>Spermatophyta</taxon>
        <taxon>Magnoliopsida</taxon>
        <taxon>eudicotyledons</taxon>
        <taxon>Gunneridae</taxon>
        <taxon>Pentapetalae</taxon>
        <taxon>asterids</taxon>
        <taxon>campanulids</taxon>
        <taxon>Apiales</taxon>
        <taxon>Apiaceae</taxon>
        <taxon>Apioideae</taxon>
        <taxon>Scandiceae</taxon>
        <taxon>Daucinae</taxon>
        <taxon>Daucus</taxon>
        <taxon>Daucus sect. Daucus</taxon>
    </lineage>
</organism>
<evidence type="ECO:0008006" key="3">
    <source>
        <dbReference type="Google" id="ProtNLM"/>
    </source>
</evidence>
<protein>
    <recommendedName>
        <fullName evidence="3">YGGT family protein</fullName>
    </recommendedName>
</protein>
<keyword evidence="1" id="KW-1133">Transmembrane helix</keyword>
<evidence type="ECO:0000256" key="1">
    <source>
        <dbReference type="SAM" id="Phobius"/>
    </source>
</evidence>
<gene>
    <name evidence="2" type="ORF">DCAR_001232</name>
</gene>
<dbReference type="STRING" id="79200.A0A166FTT5"/>
<dbReference type="InterPro" id="IPR003425">
    <property type="entry name" value="CCB3/YggT"/>
</dbReference>
<dbReference type="PANTHER" id="PTHR33219">
    <property type="entry name" value="YLMG HOMOLOG PROTEIN 2, CHLOROPLASTIC"/>
    <property type="match status" value="1"/>
</dbReference>
<feature type="transmembrane region" description="Helical" evidence="1">
    <location>
        <begin position="338"/>
        <end position="356"/>
    </location>
</feature>
<feature type="transmembrane region" description="Helical" evidence="1">
    <location>
        <begin position="301"/>
        <end position="318"/>
    </location>
</feature>
<keyword evidence="1" id="KW-0812">Transmembrane</keyword>
<proteinExistence type="predicted"/>
<evidence type="ECO:0000313" key="2">
    <source>
        <dbReference type="EMBL" id="KZN08167.1"/>
    </source>
</evidence>
<keyword evidence="1" id="KW-0472">Membrane</keyword>
<dbReference type="AlphaFoldDB" id="A0A166FTT5"/>
<sequence>METSTKDDSSHQDTAKCVSTHLVSNCLVVLPLTVPQFIHNPFVSPSSVSKQPFCAVKKLKIQSFVEETTAHVLDSFRDSVVCAANRCGKFLEMIASQNPFFAILPGDSVAGLVAANGILNFLNIYNTLLVCRLVLTWFPNSPPVIVNPLSTLCDPYLNVFRGLIPPLGGTLDLSPILAFLVLNAFTSAATALPAELPSEGASPRAASSRSELFHLTSSQEKWAKSLTMLKKMRYNAAAPSIRFFIKMHEASCRTHIPQNITFVTFFISLKSPENQVQKIVVRMEYDGGATRWRHRRSSTEKLVLISLTFLAILSPLIIDRREAIEPEPEEEPIDISSLGPVLLVVLIIAVAISCYLDKSLTRFDPYWIYRVGGSSSGIVIVLMVLALVLKCKASPADVQ</sequence>
<dbReference type="EMBL" id="LNRQ01000001">
    <property type="protein sequence ID" value="KZN08167.1"/>
    <property type="molecule type" value="Genomic_DNA"/>
</dbReference>
<feature type="transmembrane region" description="Helical" evidence="1">
    <location>
        <begin position="368"/>
        <end position="389"/>
    </location>
</feature>
<dbReference type="GO" id="GO:0010020">
    <property type="term" value="P:chloroplast fission"/>
    <property type="evidence" value="ECO:0007669"/>
    <property type="project" value="TreeGrafter"/>
</dbReference>
<accession>A0A166FTT5</accession>
<dbReference type="Pfam" id="PF02325">
    <property type="entry name" value="CCB3_YggT"/>
    <property type="match status" value="1"/>
</dbReference>